<keyword evidence="2" id="KW-1185">Reference proteome</keyword>
<name>A0A183FPQ2_HELPZ</name>
<evidence type="ECO:0000313" key="3">
    <source>
        <dbReference type="WBParaSite" id="HPBE_0000962201-mRNA-1"/>
    </source>
</evidence>
<evidence type="ECO:0000313" key="1">
    <source>
        <dbReference type="EMBL" id="VDO81572.1"/>
    </source>
</evidence>
<proteinExistence type="predicted"/>
<dbReference type="AlphaFoldDB" id="A0A183FPQ2"/>
<protein>
    <submittedName>
        <fullName evidence="1 3">Uncharacterized protein</fullName>
    </submittedName>
</protein>
<dbReference type="WBParaSite" id="HPBE_0000962201-mRNA-1">
    <property type="protein sequence ID" value="HPBE_0000962201-mRNA-1"/>
    <property type="gene ID" value="HPBE_0000962201"/>
</dbReference>
<accession>A0A183FPQ2</accession>
<accession>A0A3P8CBS4</accession>
<reference evidence="3" key="2">
    <citation type="submission" date="2019-09" db="UniProtKB">
        <authorList>
            <consortium name="WormBaseParasite"/>
        </authorList>
    </citation>
    <scope>IDENTIFICATION</scope>
</reference>
<dbReference type="EMBL" id="UZAH01026497">
    <property type="protein sequence ID" value="VDO81572.1"/>
    <property type="molecule type" value="Genomic_DNA"/>
</dbReference>
<evidence type="ECO:0000313" key="2">
    <source>
        <dbReference type="Proteomes" id="UP000050761"/>
    </source>
</evidence>
<reference evidence="1 2" key="1">
    <citation type="submission" date="2018-11" db="EMBL/GenBank/DDBJ databases">
        <authorList>
            <consortium name="Pathogen Informatics"/>
        </authorList>
    </citation>
    <scope>NUCLEOTIDE SEQUENCE [LARGE SCALE GENOMIC DNA]</scope>
</reference>
<gene>
    <name evidence="1" type="ORF">HPBE_LOCUS9623</name>
</gene>
<sequence>MHRNGPRGLGRVSSHDANRALGAGDVVGARRGDGSGEGQRLMMFGYCYRCLVSSFARPGRSSRLGHQWTSEEMIPDASSRRPPAIARCLLHIGTHTHPANSNQVVSALSWLIGVFDGDRRHGHPVLQTSWSRKGVESSGGVGHRRTFFCAGEAQAD</sequence>
<organism evidence="2 3">
    <name type="scientific">Heligmosomoides polygyrus</name>
    <name type="common">Parasitic roundworm</name>
    <dbReference type="NCBI Taxonomy" id="6339"/>
    <lineage>
        <taxon>Eukaryota</taxon>
        <taxon>Metazoa</taxon>
        <taxon>Ecdysozoa</taxon>
        <taxon>Nematoda</taxon>
        <taxon>Chromadorea</taxon>
        <taxon>Rhabditida</taxon>
        <taxon>Rhabditina</taxon>
        <taxon>Rhabditomorpha</taxon>
        <taxon>Strongyloidea</taxon>
        <taxon>Heligmosomidae</taxon>
        <taxon>Heligmosomoides</taxon>
    </lineage>
</organism>
<dbReference type="Proteomes" id="UP000050761">
    <property type="component" value="Unassembled WGS sequence"/>
</dbReference>